<accession>A0A0F9A5A1</accession>
<gene>
    <name evidence="1" type="ORF">LCGC14_2613840</name>
</gene>
<organism evidence="1">
    <name type="scientific">marine sediment metagenome</name>
    <dbReference type="NCBI Taxonomy" id="412755"/>
    <lineage>
        <taxon>unclassified sequences</taxon>
        <taxon>metagenomes</taxon>
        <taxon>ecological metagenomes</taxon>
    </lineage>
</organism>
<proteinExistence type="predicted"/>
<comment type="caution">
    <text evidence="1">The sequence shown here is derived from an EMBL/GenBank/DDBJ whole genome shotgun (WGS) entry which is preliminary data.</text>
</comment>
<dbReference type="AlphaFoldDB" id="A0A0F9A5A1"/>
<reference evidence="1" key="1">
    <citation type="journal article" date="2015" name="Nature">
        <title>Complex archaea that bridge the gap between prokaryotes and eukaryotes.</title>
        <authorList>
            <person name="Spang A."/>
            <person name="Saw J.H."/>
            <person name="Jorgensen S.L."/>
            <person name="Zaremba-Niedzwiedzka K."/>
            <person name="Martijn J."/>
            <person name="Lind A.E."/>
            <person name="van Eijk R."/>
            <person name="Schleper C."/>
            <person name="Guy L."/>
            <person name="Ettema T.J."/>
        </authorList>
    </citation>
    <scope>NUCLEOTIDE SEQUENCE</scope>
</reference>
<dbReference type="Gene3D" id="3.40.50.1820">
    <property type="entry name" value="alpha/beta hydrolase"/>
    <property type="match status" value="1"/>
</dbReference>
<evidence type="ECO:0000313" key="1">
    <source>
        <dbReference type="EMBL" id="KKL04660.1"/>
    </source>
</evidence>
<protein>
    <recommendedName>
        <fullName evidence="2">AB hydrolase-1 domain-containing protein</fullName>
    </recommendedName>
</protein>
<dbReference type="EMBL" id="LAZR01044431">
    <property type="protein sequence ID" value="KKL04660.1"/>
    <property type="molecule type" value="Genomic_DNA"/>
</dbReference>
<evidence type="ECO:0008006" key="2">
    <source>
        <dbReference type="Google" id="ProtNLM"/>
    </source>
</evidence>
<sequence>MSRIAVLVHGFASKGGKGSTDKLRPYFEAAGYRVYELDYGYTLFPTYTRANKKLALSWVGWARALAALQKDLTGSDELIGVGHSNGCPILRLSAWLGAPFTQLVFMNPALNTKGKKTHIGLKVDKVHVWHVRSDYVVRIASFIPWHPWGKMGAVGYKGKDPRYVNYDIERDYDVDGKLRHGKVFDKAWLSILGPQIVEKLEP</sequence>
<name>A0A0F9A5A1_9ZZZZ</name>
<dbReference type="InterPro" id="IPR029058">
    <property type="entry name" value="AB_hydrolase_fold"/>
</dbReference>
<dbReference type="SUPFAM" id="SSF53474">
    <property type="entry name" value="alpha/beta-Hydrolases"/>
    <property type="match status" value="1"/>
</dbReference>